<evidence type="ECO:0000313" key="7">
    <source>
        <dbReference type="EMBL" id="GCB62345.1"/>
    </source>
</evidence>
<evidence type="ECO:0000256" key="4">
    <source>
        <dbReference type="ARBA" id="ARBA00023136"/>
    </source>
</evidence>
<comment type="caution">
    <text evidence="7">The sequence shown here is derived from an EMBL/GenBank/DDBJ whole genome shotgun (WGS) entry which is preliminary data.</text>
</comment>
<comment type="subcellular location">
    <subcellularLocation>
        <location evidence="2">Endomembrane system</location>
    </subcellularLocation>
    <subcellularLocation>
        <location evidence="1">Endoplasmic reticulum</location>
    </subcellularLocation>
</comment>
<dbReference type="InterPro" id="IPR030225">
    <property type="entry name" value="SCAP"/>
</dbReference>
<dbReference type="PANTHER" id="PTHR46378">
    <property type="entry name" value="STEROL REGULATORY ELEMENT-BINDING PROTEIN CLEAVAGE-ACTIVATING PROTEIN"/>
    <property type="match status" value="1"/>
</dbReference>
<keyword evidence="5" id="KW-1133">Transmembrane helix</keyword>
<evidence type="ECO:0000256" key="3">
    <source>
        <dbReference type="ARBA" id="ARBA00022824"/>
    </source>
</evidence>
<evidence type="ECO:0000313" key="8">
    <source>
        <dbReference type="Proteomes" id="UP000288216"/>
    </source>
</evidence>
<dbReference type="AlphaFoldDB" id="A0A401NN75"/>
<dbReference type="GO" id="GO:0000139">
    <property type="term" value="C:Golgi membrane"/>
    <property type="evidence" value="ECO:0007669"/>
    <property type="project" value="InterPro"/>
</dbReference>
<evidence type="ECO:0000256" key="2">
    <source>
        <dbReference type="ARBA" id="ARBA00004308"/>
    </source>
</evidence>
<dbReference type="InterPro" id="IPR057041">
    <property type="entry name" value="SCAP_N"/>
</dbReference>
<dbReference type="GO" id="GO:0032936">
    <property type="term" value="C:SREBP-SCAP complex"/>
    <property type="evidence" value="ECO:0007669"/>
    <property type="project" value="TreeGrafter"/>
</dbReference>
<dbReference type="GO" id="GO:0032934">
    <property type="term" value="F:sterol binding"/>
    <property type="evidence" value="ECO:0007669"/>
    <property type="project" value="InterPro"/>
</dbReference>
<dbReference type="PANTHER" id="PTHR46378:SF1">
    <property type="entry name" value="STEROL REGULATORY ELEMENT-BINDING PROTEIN CLEAVAGE-ACTIVATING PROTEIN"/>
    <property type="match status" value="1"/>
</dbReference>
<keyword evidence="4 5" id="KW-0472">Membrane</keyword>
<dbReference type="OMA" id="HETTENQ"/>
<name>A0A401NN75_SCYTO</name>
<evidence type="ECO:0000256" key="5">
    <source>
        <dbReference type="SAM" id="Phobius"/>
    </source>
</evidence>
<protein>
    <recommendedName>
        <fullName evidence="6">SCAP N-terminal domain-containing protein</fullName>
    </recommendedName>
</protein>
<dbReference type="GO" id="GO:0045540">
    <property type="term" value="P:regulation of cholesterol biosynthetic process"/>
    <property type="evidence" value="ECO:0007669"/>
    <property type="project" value="TreeGrafter"/>
</dbReference>
<dbReference type="GO" id="GO:0005789">
    <property type="term" value="C:endoplasmic reticulum membrane"/>
    <property type="evidence" value="ECO:0007669"/>
    <property type="project" value="InterPro"/>
</dbReference>
<keyword evidence="8" id="KW-1185">Reference proteome</keyword>
<dbReference type="OrthoDB" id="9378153at2759"/>
<gene>
    <name evidence="7" type="ORF">scyTo_0007217</name>
</gene>
<dbReference type="Pfam" id="PF24006">
    <property type="entry name" value="SCAP_N"/>
    <property type="match status" value="1"/>
</dbReference>
<keyword evidence="5" id="KW-0812">Transmembrane</keyword>
<proteinExistence type="predicted"/>
<feature type="transmembrane region" description="Helical" evidence="5">
    <location>
        <begin position="20"/>
        <end position="45"/>
    </location>
</feature>
<dbReference type="Proteomes" id="UP000288216">
    <property type="component" value="Unassembled WGS sequence"/>
</dbReference>
<dbReference type="EMBL" id="BFAA01002569">
    <property type="protein sequence ID" value="GCB62345.1"/>
    <property type="molecule type" value="Genomic_DNA"/>
</dbReference>
<organism evidence="7 8">
    <name type="scientific">Scyliorhinus torazame</name>
    <name type="common">Cloudy catshark</name>
    <name type="synonym">Catulus torazame</name>
    <dbReference type="NCBI Taxonomy" id="75743"/>
    <lineage>
        <taxon>Eukaryota</taxon>
        <taxon>Metazoa</taxon>
        <taxon>Chordata</taxon>
        <taxon>Craniata</taxon>
        <taxon>Vertebrata</taxon>
        <taxon>Chondrichthyes</taxon>
        <taxon>Elasmobranchii</taxon>
        <taxon>Galeomorphii</taxon>
        <taxon>Galeoidea</taxon>
        <taxon>Carcharhiniformes</taxon>
        <taxon>Scyliorhinidae</taxon>
        <taxon>Scyliorhinus</taxon>
    </lineage>
</organism>
<reference evidence="7 8" key="1">
    <citation type="journal article" date="2018" name="Nat. Ecol. Evol.">
        <title>Shark genomes provide insights into elasmobranch evolution and the origin of vertebrates.</title>
        <authorList>
            <person name="Hara Y"/>
            <person name="Yamaguchi K"/>
            <person name="Onimaru K"/>
            <person name="Kadota M"/>
            <person name="Koyanagi M"/>
            <person name="Keeley SD"/>
            <person name="Tatsumi K"/>
            <person name="Tanaka K"/>
            <person name="Motone F"/>
            <person name="Kageyama Y"/>
            <person name="Nozu R"/>
            <person name="Adachi N"/>
            <person name="Nishimura O"/>
            <person name="Nakagawa R"/>
            <person name="Tanegashima C"/>
            <person name="Kiyatake I"/>
            <person name="Matsumoto R"/>
            <person name="Murakumo K"/>
            <person name="Nishida K"/>
            <person name="Terakita A"/>
            <person name="Kuratani S"/>
            <person name="Sato K"/>
            <person name="Hyodo S Kuraku.S."/>
        </authorList>
    </citation>
    <scope>NUCLEOTIDE SEQUENCE [LARGE SCALE GENOMIC DNA]</scope>
</reference>
<feature type="domain" description="SCAP N-terminal" evidence="6">
    <location>
        <begin position="81"/>
        <end position="210"/>
    </location>
</feature>
<evidence type="ECO:0000256" key="1">
    <source>
        <dbReference type="ARBA" id="ARBA00004240"/>
    </source>
</evidence>
<evidence type="ECO:0000259" key="6">
    <source>
        <dbReference type="Pfam" id="PF24006"/>
    </source>
</evidence>
<sequence length="215" mass="24422">MTLTERIREKISQAFYNHGLLCASYPIPIILFTAVCILTCCYPLLKLPLPGTGPVEFTTPVKDYSIPPLEPNPRHTDQSDRPDWYIGSPVAYIQQIFVKAIVSPWNKNLIAVDVFRAPLSRVFQLVEEVRNHVFQDSTGTKGLESVCLQVTDLLPGLKKLRRLLPEHGCLLISPANFWKNDRDHFDSDLDIIRTIHQYEPKTLQTSASLKGSFDF</sequence>
<keyword evidence="3" id="KW-0256">Endoplasmic reticulum</keyword>
<accession>A0A401NN75</accession>
<dbReference type="STRING" id="75743.A0A401NN75"/>
<dbReference type="GO" id="GO:0032933">
    <property type="term" value="P:SREBP signaling pathway"/>
    <property type="evidence" value="ECO:0007669"/>
    <property type="project" value="InterPro"/>
</dbReference>